<evidence type="ECO:0000313" key="3">
    <source>
        <dbReference type="EMBL" id="RVU43157.1"/>
    </source>
</evidence>
<evidence type="ECO:0000256" key="1">
    <source>
        <dbReference type="SAM" id="MobiDB-lite"/>
    </source>
</evidence>
<evidence type="ECO:0000313" key="4">
    <source>
        <dbReference type="Proteomes" id="UP000282926"/>
    </source>
</evidence>
<dbReference type="Pfam" id="PF13646">
    <property type="entry name" value="HEAT_2"/>
    <property type="match status" value="1"/>
</dbReference>
<reference evidence="3 4" key="1">
    <citation type="submission" date="2019-01" db="EMBL/GenBank/DDBJ databases">
        <title>Lujinxingia litoralis gen. nov., sp. nov. and Lujinxingia sediminis gen. nov., sp. nov., new members in the order Bradymonadales, isolated from coastal sediment.</title>
        <authorList>
            <person name="Li C.-M."/>
        </authorList>
    </citation>
    <scope>NUCLEOTIDE SEQUENCE [LARGE SCALE GENOMIC DNA]</scope>
    <source>
        <strain evidence="3 4">SEH01</strain>
    </source>
</reference>
<organism evidence="3 4">
    <name type="scientific">Lujinxingia sediminis</name>
    <dbReference type="NCBI Taxonomy" id="2480984"/>
    <lineage>
        <taxon>Bacteria</taxon>
        <taxon>Deltaproteobacteria</taxon>
        <taxon>Bradymonadales</taxon>
        <taxon>Lujinxingiaceae</taxon>
        <taxon>Lujinxingia</taxon>
    </lineage>
</organism>
<comment type="caution">
    <text evidence="3">The sequence shown here is derived from an EMBL/GenBank/DDBJ whole genome shotgun (WGS) entry which is preliminary data.</text>
</comment>
<feature type="signal peptide" evidence="2">
    <location>
        <begin position="1"/>
        <end position="26"/>
    </location>
</feature>
<protein>
    <submittedName>
        <fullName evidence="3">HEAT repeat domain-containing protein</fullName>
    </submittedName>
</protein>
<dbReference type="EMBL" id="SADD01000007">
    <property type="protein sequence ID" value="RVU43157.1"/>
    <property type="molecule type" value="Genomic_DNA"/>
</dbReference>
<keyword evidence="2" id="KW-0732">Signal</keyword>
<accession>A0ABY0CSJ9</accession>
<dbReference type="Proteomes" id="UP000282926">
    <property type="component" value="Unassembled WGS sequence"/>
</dbReference>
<evidence type="ECO:0000256" key="2">
    <source>
        <dbReference type="SAM" id="SignalP"/>
    </source>
</evidence>
<dbReference type="RefSeq" id="WP_127780556.1">
    <property type="nucleotide sequence ID" value="NZ_SADD01000007.1"/>
</dbReference>
<feature type="chain" id="PRO_5046641975" evidence="2">
    <location>
        <begin position="27"/>
        <end position="232"/>
    </location>
</feature>
<dbReference type="Gene3D" id="1.25.10.10">
    <property type="entry name" value="Leucine-rich Repeat Variant"/>
    <property type="match status" value="1"/>
</dbReference>
<feature type="region of interest" description="Disordered" evidence="1">
    <location>
        <begin position="26"/>
        <end position="55"/>
    </location>
</feature>
<dbReference type="InterPro" id="IPR016024">
    <property type="entry name" value="ARM-type_fold"/>
</dbReference>
<sequence length="232" mass="25352">MHPTPRTPVALALFLGALLLAAPAAAQSSPTHGDHDLPTRSDRDEPAPDAHGAPHAQGAERLAFLLSGFEHVPDRPELDRVGTPTEVVGWLNAFLQNPAERTVIRLRALDLLSLYVSEEARAPLARIAAANHLADDHPLDASARTRAQARHRALTALARNEHPRAFEIWREALASDDIQIRITAIGLLRRHAPERALPLLEKLASEDTRPAVQRALNRPFGGTQHAPTHRIP</sequence>
<feature type="compositionally biased region" description="Basic and acidic residues" evidence="1">
    <location>
        <begin position="32"/>
        <end position="48"/>
    </location>
</feature>
<dbReference type="SUPFAM" id="SSF48371">
    <property type="entry name" value="ARM repeat"/>
    <property type="match status" value="1"/>
</dbReference>
<dbReference type="InterPro" id="IPR011989">
    <property type="entry name" value="ARM-like"/>
</dbReference>
<gene>
    <name evidence="3" type="ORF">EA187_13165</name>
</gene>
<name>A0ABY0CSJ9_9DELT</name>
<proteinExistence type="predicted"/>
<keyword evidence="4" id="KW-1185">Reference proteome</keyword>